<dbReference type="EMBL" id="JANPWB010000014">
    <property type="protein sequence ID" value="KAJ1100296.1"/>
    <property type="molecule type" value="Genomic_DNA"/>
</dbReference>
<evidence type="ECO:0000313" key="2">
    <source>
        <dbReference type="Proteomes" id="UP001066276"/>
    </source>
</evidence>
<reference evidence="1" key="1">
    <citation type="journal article" date="2022" name="bioRxiv">
        <title>Sequencing and chromosome-scale assembly of the giantPleurodeles waltlgenome.</title>
        <authorList>
            <person name="Brown T."/>
            <person name="Elewa A."/>
            <person name="Iarovenko S."/>
            <person name="Subramanian E."/>
            <person name="Araus A.J."/>
            <person name="Petzold A."/>
            <person name="Susuki M."/>
            <person name="Suzuki K.-i.T."/>
            <person name="Hayashi T."/>
            <person name="Toyoda A."/>
            <person name="Oliveira C."/>
            <person name="Osipova E."/>
            <person name="Leigh N.D."/>
            <person name="Simon A."/>
            <person name="Yun M.H."/>
        </authorList>
    </citation>
    <scope>NUCLEOTIDE SEQUENCE</scope>
    <source>
        <strain evidence="1">20211129_DDA</strain>
        <tissue evidence="1">Liver</tissue>
    </source>
</reference>
<gene>
    <name evidence="1" type="ORF">NDU88_005382</name>
</gene>
<proteinExistence type="predicted"/>
<accession>A0AAV7M959</accession>
<protein>
    <submittedName>
        <fullName evidence="1">Uncharacterized protein</fullName>
    </submittedName>
</protein>
<organism evidence="1 2">
    <name type="scientific">Pleurodeles waltl</name>
    <name type="common">Iberian ribbed newt</name>
    <dbReference type="NCBI Taxonomy" id="8319"/>
    <lineage>
        <taxon>Eukaryota</taxon>
        <taxon>Metazoa</taxon>
        <taxon>Chordata</taxon>
        <taxon>Craniata</taxon>
        <taxon>Vertebrata</taxon>
        <taxon>Euteleostomi</taxon>
        <taxon>Amphibia</taxon>
        <taxon>Batrachia</taxon>
        <taxon>Caudata</taxon>
        <taxon>Salamandroidea</taxon>
        <taxon>Salamandridae</taxon>
        <taxon>Pleurodelinae</taxon>
        <taxon>Pleurodeles</taxon>
    </lineage>
</organism>
<dbReference type="Proteomes" id="UP001066276">
    <property type="component" value="Chromosome 10"/>
</dbReference>
<sequence length="191" mass="20099">MVEGRKCWSKRKVVKVNVKENACGSGKEDVIADGVAGGAFVEMDGLGMDRLRDEEEFTSGACGGLGAEVVMSDDGGVGEGTQGDGGDVLYPMQSLMPQLRLRLHEAPKGMCGACARCGSTTVGAVLHICQSLGDTLRDNLNLMPNKEENQPTVCASLFIGRRNNSTRGAAGDASDADYRSCLEGLYAAWST</sequence>
<evidence type="ECO:0000313" key="1">
    <source>
        <dbReference type="EMBL" id="KAJ1100296.1"/>
    </source>
</evidence>
<keyword evidence="2" id="KW-1185">Reference proteome</keyword>
<dbReference type="AlphaFoldDB" id="A0AAV7M959"/>
<name>A0AAV7M959_PLEWA</name>
<comment type="caution">
    <text evidence="1">The sequence shown here is derived from an EMBL/GenBank/DDBJ whole genome shotgun (WGS) entry which is preliminary data.</text>
</comment>